<dbReference type="Proteomes" id="UP000299102">
    <property type="component" value="Unassembled WGS sequence"/>
</dbReference>
<sequence length="104" mass="11582">MFFRVYGSSSGFARRDLHGYCARPPARGRTSCAIDTSGVRAPRVASFPLADRELRAVTSTRLTRFGTVVYDSAHGTIYEYAAPQDPDVLVAQFMSYVSSLRLRR</sequence>
<accession>A0A4C1WLN1</accession>
<gene>
    <name evidence="1" type="ORF">EVAR_80018_1</name>
</gene>
<comment type="caution">
    <text evidence="1">The sequence shown here is derived from an EMBL/GenBank/DDBJ whole genome shotgun (WGS) entry which is preliminary data.</text>
</comment>
<keyword evidence="2" id="KW-1185">Reference proteome</keyword>
<evidence type="ECO:0000313" key="2">
    <source>
        <dbReference type="Proteomes" id="UP000299102"/>
    </source>
</evidence>
<dbReference type="AlphaFoldDB" id="A0A4C1WLN1"/>
<protein>
    <submittedName>
        <fullName evidence="1">Uncharacterized protein</fullName>
    </submittedName>
</protein>
<name>A0A4C1WLN1_EUMVA</name>
<reference evidence="1 2" key="1">
    <citation type="journal article" date="2019" name="Commun. Biol.">
        <title>The bagworm genome reveals a unique fibroin gene that provides high tensile strength.</title>
        <authorList>
            <person name="Kono N."/>
            <person name="Nakamura H."/>
            <person name="Ohtoshi R."/>
            <person name="Tomita M."/>
            <person name="Numata K."/>
            <person name="Arakawa K."/>
        </authorList>
    </citation>
    <scope>NUCLEOTIDE SEQUENCE [LARGE SCALE GENOMIC DNA]</scope>
</reference>
<evidence type="ECO:0000313" key="1">
    <source>
        <dbReference type="EMBL" id="GBP51923.1"/>
    </source>
</evidence>
<dbReference type="EMBL" id="BGZK01000592">
    <property type="protein sequence ID" value="GBP51923.1"/>
    <property type="molecule type" value="Genomic_DNA"/>
</dbReference>
<proteinExistence type="predicted"/>
<organism evidence="1 2">
    <name type="scientific">Eumeta variegata</name>
    <name type="common">Bagworm moth</name>
    <name type="synonym">Eumeta japonica</name>
    <dbReference type="NCBI Taxonomy" id="151549"/>
    <lineage>
        <taxon>Eukaryota</taxon>
        <taxon>Metazoa</taxon>
        <taxon>Ecdysozoa</taxon>
        <taxon>Arthropoda</taxon>
        <taxon>Hexapoda</taxon>
        <taxon>Insecta</taxon>
        <taxon>Pterygota</taxon>
        <taxon>Neoptera</taxon>
        <taxon>Endopterygota</taxon>
        <taxon>Lepidoptera</taxon>
        <taxon>Glossata</taxon>
        <taxon>Ditrysia</taxon>
        <taxon>Tineoidea</taxon>
        <taxon>Psychidae</taxon>
        <taxon>Oiketicinae</taxon>
        <taxon>Eumeta</taxon>
    </lineage>
</organism>